<keyword evidence="2" id="KW-1185">Reference proteome</keyword>
<evidence type="ECO:0000313" key="2">
    <source>
        <dbReference type="Proteomes" id="UP000076858"/>
    </source>
</evidence>
<comment type="caution">
    <text evidence="1">The sequence shown here is derived from an EMBL/GenBank/DDBJ whole genome shotgun (WGS) entry which is preliminary data.</text>
</comment>
<reference evidence="1 2" key="1">
    <citation type="submission" date="2016-03" db="EMBL/GenBank/DDBJ databases">
        <title>EvidentialGene: Evidence-directed Construction of Genes on Genomes.</title>
        <authorList>
            <person name="Gilbert D.G."/>
            <person name="Choi J.-H."/>
            <person name="Mockaitis K."/>
            <person name="Colbourne J."/>
            <person name="Pfrender M."/>
        </authorList>
    </citation>
    <scope>NUCLEOTIDE SEQUENCE [LARGE SCALE GENOMIC DNA]</scope>
    <source>
        <strain evidence="1 2">Xinb3</strain>
        <tissue evidence="1">Complete organism</tissue>
    </source>
</reference>
<evidence type="ECO:0000313" key="1">
    <source>
        <dbReference type="EMBL" id="KZS13987.1"/>
    </source>
</evidence>
<name>A0A0P5EKM8_9CRUS</name>
<dbReference type="OrthoDB" id="6359015at2759"/>
<gene>
    <name evidence="1" type="ORF">APZ42_020619</name>
</gene>
<protein>
    <submittedName>
        <fullName evidence="1">Uncharacterized protein</fullName>
    </submittedName>
</protein>
<dbReference type="Proteomes" id="UP000076858">
    <property type="component" value="Unassembled WGS sequence"/>
</dbReference>
<organism evidence="1 2">
    <name type="scientific">Daphnia magna</name>
    <dbReference type="NCBI Taxonomy" id="35525"/>
    <lineage>
        <taxon>Eukaryota</taxon>
        <taxon>Metazoa</taxon>
        <taxon>Ecdysozoa</taxon>
        <taxon>Arthropoda</taxon>
        <taxon>Crustacea</taxon>
        <taxon>Branchiopoda</taxon>
        <taxon>Diplostraca</taxon>
        <taxon>Cladocera</taxon>
        <taxon>Anomopoda</taxon>
        <taxon>Daphniidae</taxon>
        <taxon>Daphnia</taxon>
    </lineage>
</organism>
<sequence>MMSFDKSSLSATLFVCWKLLLLSEAMPYGGMMPSPPVVDTSPWMPIAKPNYMSYESSRSYEAPYGSRVVPLQTAFVSAHSPVVTPENIISTMPETPTSASWIPPTPPASEAPAAGLWVQPNPTPEAPSAELWAQPNPTPEAPAAGLWAPPNPTPEAPATGLWAPPNPTPEAAGTIPPVSHEWASTGPLPVVPYWMRSSSNSAMPPSLPVAEPAIEVPANEFPQLEDPWALSQPSPPPPQVQNDNVETNVILSPVQDSISPVAEGQPQDNWPETPRVVVEADKLPALPPATFGQFAVQPAR</sequence>
<dbReference type="AlphaFoldDB" id="A0A0P5EKM8"/>
<accession>A0A0P5EKM8</accession>
<dbReference type="EMBL" id="LRGB01001005">
    <property type="protein sequence ID" value="KZS13987.1"/>
    <property type="molecule type" value="Genomic_DNA"/>
</dbReference>
<proteinExistence type="predicted"/>